<name>A0A158FKI4_CABCO</name>
<organism evidence="1 2">
    <name type="scientific">Caballeronia cordobensis</name>
    <name type="common">Burkholderia cordobensis</name>
    <dbReference type="NCBI Taxonomy" id="1353886"/>
    <lineage>
        <taxon>Bacteria</taxon>
        <taxon>Pseudomonadati</taxon>
        <taxon>Pseudomonadota</taxon>
        <taxon>Betaproteobacteria</taxon>
        <taxon>Burkholderiales</taxon>
        <taxon>Burkholderiaceae</taxon>
        <taxon>Caballeronia</taxon>
    </lineage>
</organism>
<sequence length="86" mass="9164">MTGDTFSSCAECLSPCERSDHASGITGNTLKFEVVLQDKGAKLFWACPGCGKETCEKTGLLSTEQAVAQIEADPLCFTCRTKQPTA</sequence>
<accession>A0A158FKI4</accession>
<dbReference type="Proteomes" id="UP000054740">
    <property type="component" value="Unassembled WGS sequence"/>
</dbReference>
<evidence type="ECO:0000313" key="1">
    <source>
        <dbReference type="EMBL" id="SAL20197.1"/>
    </source>
</evidence>
<evidence type="ECO:0000313" key="2">
    <source>
        <dbReference type="Proteomes" id="UP000054740"/>
    </source>
</evidence>
<reference evidence="2" key="1">
    <citation type="submission" date="2016-01" db="EMBL/GenBank/DDBJ databases">
        <authorList>
            <person name="Peeters C."/>
        </authorList>
    </citation>
    <scope>NUCLEOTIDE SEQUENCE [LARGE SCALE GENOMIC DNA]</scope>
</reference>
<protein>
    <submittedName>
        <fullName evidence="1">Uncharacterized protein</fullName>
    </submittedName>
</protein>
<dbReference type="AlphaFoldDB" id="A0A158FKI4"/>
<proteinExistence type="predicted"/>
<dbReference type="EMBL" id="FCNY02000002">
    <property type="protein sequence ID" value="SAL20197.1"/>
    <property type="molecule type" value="Genomic_DNA"/>
</dbReference>
<gene>
    <name evidence="1" type="ORF">AWB70_01017</name>
</gene>
<keyword evidence="2" id="KW-1185">Reference proteome</keyword>